<reference evidence="5" key="2">
    <citation type="submission" date="2017-02" db="EMBL/GenBank/DDBJ databases">
        <title>Sunflower complete genome.</title>
        <authorList>
            <person name="Langlade N."/>
            <person name="Munos S."/>
        </authorList>
    </citation>
    <scope>NUCLEOTIDE SEQUENCE [LARGE SCALE GENOMIC DNA]</scope>
    <source>
        <tissue evidence="5">Leaves</tissue>
    </source>
</reference>
<dbReference type="Gramene" id="mRNA:HanXRQr2_Chr03g0137851">
    <property type="protein sequence ID" value="CDS:HanXRQr2_Chr03g0137851.1"/>
    <property type="gene ID" value="HanXRQr2_Chr03g0137851"/>
</dbReference>
<gene>
    <name evidence="5" type="primary">CRR4</name>
    <name evidence="5" type="ORF">HannXRQ_Chr03g0093931</name>
    <name evidence="4" type="ORF">HanXRQr2_Chr03g0137851</name>
</gene>
<name>A0A251VDY2_HELAN</name>
<dbReference type="PROSITE" id="PS51375">
    <property type="entry name" value="PPR"/>
    <property type="match status" value="5"/>
</dbReference>
<organism evidence="5 6">
    <name type="scientific">Helianthus annuus</name>
    <name type="common">Common sunflower</name>
    <dbReference type="NCBI Taxonomy" id="4232"/>
    <lineage>
        <taxon>Eukaryota</taxon>
        <taxon>Viridiplantae</taxon>
        <taxon>Streptophyta</taxon>
        <taxon>Embryophyta</taxon>
        <taxon>Tracheophyta</taxon>
        <taxon>Spermatophyta</taxon>
        <taxon>Magnoliopsida</taxon>
        <taxon>eudicotyledons</taxon>
        <taxon>Gunneridae</taxon>
        <taxon>Pentapetalae</taxon>
        <taxon>asterids</taxon>
        <taxon>campanulids</taxon>
        <taxon>Asterales</taxon>
        <taxon>Asteraceae</taxon>
        <taxon>Asteroideae</taxon>
        <taxon>Heliantheae alliance</taxon>
        <taxon>Heliantheae</taxon>
        <taxon>Helianthus</taxon>
    </lineage>
</organism>
<proteinExistence type="inferred from homology"/>
<dbReference type="AlphaFoldDB" id="A0A251VDY2"/>
<reference evidence="4 6" key="1">
    <citation type="journal article" date="2017" name="Nature">
        <title>The sunflower genome provides insights into oil metabolism, flowering and Asterid evolution.</title>
        <authorList>
            <person name="Badouin H."/>
            <person name="Gouzy J."/>
            <person name="Grassa C.J."/>
            <person name="Murat F."/>
            <person name="Staton S.E."/>
            <person name="Cottret L."/>
            <person name="Lelandais-Briere C."/>
            <person name="Owens G.L."/>
            <person name="Carrere S."/>
            <person name="Mayjonade B."/>
            <person name="Legrand L."/>
            <person name="Gill N."/>
            <person name="Kane N.C."/>
            <person name="Bowers J.E."/>
            <person name="Hubner S."/>
            <person name="Bellec A."/>
            <person name="Berard A."/>
            <person name="Berges H."/>
            <person name="Blanchet N."/>
            <person name="Boniface M.C."/>
            <person name="Brunel D."/>
            <person name="Catrice O."/>
            <person name="Chaidir N."/>
            <person name="Claudel C."/>
            <person name="Donnadieu C."/>
            <person name="Faraut T."/>
            <person name="Fievet G."/>
            <person name="Helmstetter N."/>
            <person name="King M."/>
            <person name="Knapp S.J."/>
            <person name="Lai Z."/>
            <person name="Le Paslier M.C."/>
            <person name="Lippi Y."/>
            <person name="Lorenzon L."/>
            <person name="Mandel J.R."/>
            <person name="Marage G."/>
            <person name="Marchand G."/>
            <person name="Marquand E."/>
            <person name="Bret-Mestries E."/>
            <person name="Morien E."/>
            <person name="Nambeesan S."/>
            <person name="Nguyen T."/>
            <person name="Pegot-Espagnet P."/>
            <person name="Pouilly N."/>
            <person name="Raftis F."/>
            <person name="Sallet E."/>
            <person name="Schiex T."/>
            <person name="Thomas J."/>
            <person name="Vandecasteele C."/>
            <person name="Vares D."/>
            <person name="Vear F."/>
            <person name="Vautrin S."/>
            <person name="Crespi M."/>
            <person name="Mangin B."/>
            <person name="Burke J.M."/>
            <person name="Salse J."/>
            <person name="Munos S."/>
            <person name="Vincourt P."/>
            <person name="Rieseberg L.H."/>
            <person name="Langlade N.B."/>
        </authorList>
    </citation>
    <scope>NUCLEOTIDE SEQUENCE [LARGE SCALE GENOMIC DNA]</scope>
    <source>
        <strain evidence="6">cv. SF193</strain>
        <tissue evidence="4">Leaves</tissue>
    </source>
</reference>
<dbReference type="GO" id="GO:1900865">
    <property type="term" value="P:chloroplast RNA modification"/>
    <property type="evidence" value="ECO:0000318"/>
    <property type="project" value="GO_Central"/>
</dbReference>
<feature type="repeat" description="PPR" evidence="3">
    <location>
        <begin position="250"/>
        <end position="284"/>
    </location>
</feature>
<reference evidence="4" key="3">
    <citation type="submission" date="2020-06" db="EMBL/GenBank/DDBJ databases">
        <title>Helianthus annuus Genome sequencing and assembly Release 2.</title>
        <authorList>
            <person name="Gouzy J."/>
            <person name="Langlade N."/>
            <person name="Munos S."/>
        </authorList>
    </citation>
    <scope>NUCLEOTIDE SEQUENCE</scope>
    <source>
        <tissue evidence="4">Leaves</tissue>
    </source>
</reference>
<evidence type="ECO:0000313" key="6">
    <source>
        <dbReference type="Proteomes" id="UP000215914"/>
    </source>
</evidence>
<dbReference type="InterPro" id="IPR046848">
    <property type="entry name" value="E_motif"/>
</dbReference>
<dbReference type="InterPro" id="IPR046960">
    <property type="entry name" value="PPR_At4g14850-like_plant"/>
</dbReference>
<feature type="repeat" description="PPR" evidence="3">
    <location>
        <begin position="551"/>
        <end position="585"/>
    </location>
</feature>
<keyword evidence="1" id="KW-0677">Repeat</keyword>
<keyword evidence="6" id="KW-1185">Reference proteome</keyword>
<dbReference type="GO" id="GO:0016556">
    <property type="term" value="P:mRNA modification"/>
    <property type="evidence" value="ECO:0000318"/>
    <property type="project" value="GO_Central"/>
</dbReference>
<dbReference type="EMBL" id="MNCJ02000318">
    <property type="protein sequence ID" value="KAF5816764.1"/>
    <property type="molecule type" value="Genomic_DNA"/>
</dbReference>
<feature type="repeat" description="PPR" evidence="3">
    <location>
        <begin position="312"/>
        <end position="347"/>
    </location>
</feature>
<feature type="repeat" description="PPR" evidence="3">
    <location>
        <begin position="414"/>
        <end position="448"/>
    </location>
</feature>
<dbReference type="NCBIfam" id="TIGR00756">
    <property type="entry name" value="PPR"/>
    <property type="match status" value="7"/>
</dbReference>
<evidence type="ECO:0000256" key="2">
    <source>
        <dbReference type="ARBA" id="ARBA00061659"/>
    </source>
</evidence>
<dbReference type="FunCoup" id="A0A251VDY2">
    <property type="interactions" value="596"/>
</dbReference>
<dbReference type="InParanoid" id="A0A251VDY2"/>
<dbReference type="InterPro" id="IPR011990">
    <property type="entry name" value="TPR-like_helical_dom_sf"/>
</dbReference>
<dbReference type="PANTHER" id="PTHR47926:SF456">
    <property type="entry name" value="PENTATRICOPEPTIDE REPEAT-CONTAINING PROTEIN ELI1, CHLOROPLASTIC"/>
    <property type="match status" value="1"/>
</dbReference>
<evidence type="ECO:0000313" key="5">
    <source>
        <dbReference type="EMBL" id="OTG33112.1"/>
    </source>
</evidence>
<dbReference type="Pfam" id="PF20431">
    <property type="entry name" value="E_motif"/>
    <property type="match status" value="1"/>
</dbReference>
<protein>
    <submittedName>
        <fullName evidence="5">Putative pentatricopeptide repeat (PPR) superfamily protein</fullName>
    </submittedName>
    <submittedName>
        <fullName evidence="4">Tetratricopeptide-like helical domain superfamily</fullName>
    </submittedName>
</protein>
<accession>A0A251VDY2</accession>
<evidence type="ECO:0000256" key="1">
    <source>
        <dbReference type="ARBA" id="ARBA00022737"/>
    </source>
</evidence>
<feature type="repeat" description="PPR" evidence="3">
    <location>
        <begin position="187"/>
        <end position="221"/>
    </location>
</feature>
<dbReference type="STRING" id="4232.A0A251VDY2"/>
<dbReference type="Pfam" id="PF13041">
    <property type="entry name" value="PPR_2"/>
    <property type="match status" value="2"/>
</dbReference>
<dbReference type="GO" id="GO:0003723">
    <property type="term" value="F:RNA binding"/>
    <property type="evidence" value="ECO:0007669"/>
    <property type="project" value="InterPro"/>
</dbReference>
<dbReference type="Pfam" id="PF01535">
    <property type="entry name" value="PPR"/>
    <property type="match status" value="7"/>
</dbReference>
<dbReference type="EMBL" id="CM007892">
    <property type="protein sequence ID" value="OTG33112.1"/>
    <property type="molecule type" value="Genomic_DNA"/>
</dbReference>
<comment type="similarity">
    <text evidence="2">Belongs to the PPR family. PCMP-E subfamily.</text>
</comment>
<dbReference type="OMA" id="SVDHWNA"/>
<dbReference type="InterPro" id="IPR002885">
    <property type="entry name" value="PPR_rpt"/>
</dbReference>
<dbReference type="GO" id="GO:0009507">
    <property type="term" value="C:chloroplast"/>
    <property type="evidence" value="ECO:0000318"/>
    <property type="project" value="GO_Central"/>
</dbReference>
<dbReference type="PANTHER" id="PTHR47926">
    <property type="entry name" value="PENTATRICOPEPTIDE REPEAT-CONTAINING PROTEIN"/>
    <property type="match status" value="1"/>
</dbReference>
<dbReference type="Gene3D" id="1.25.40.10">
    <property type="entry name" value="Tetratricopeptide repeat domain"/>
    <property type="match status" value="5"/>
</dbReference>
<dbReference type="Proteomes" id="UP000215914">
    <property type="component" value="Chromosome 3"/>
</dbReference>
<evidence type="ECO:0000313" key="4">
    <source>
        <dbReference type="EMBL" id="KAF5816764.1"/>
    </source>
</evidence>
<evidence type="ECO:0000256" key="3">
    <source>
        <dbReference type="PROSITE-ProRule" id="PRU00708"/>
    </source>
</evidence>
<dbReference type="OrthoDB" id="772730at2759"/>
<sequence>MLTCLNSIANHQPPWNSTLIHLPNCKTQFDVNQIHARLLTTGFIKSSYFTTKLILTFASSPHVPLIRFARHVFFAHLVPCSSKTDDPFLWNAVIKSFSHGDDPKQAVFVLGLMLQHGSCVDKFTVSLVLKACSRMGLIREGMQVHGFLKKTGLDNELYLQNCLMCMYVKCGCVEFARQVFDIMPERDAVSFNTMIDGYVKSGMVVLARELFDSLEMKNLRSWNCMISGYSVMEDGFQMAWELFEEMPERDLVSWNLMIRCCIKSGKIGLARALFDRMPKRDVITWAKLIDGYAKLGSIAIARKLFDEMTERDVISCNVMMAGYMQNGVCVEALEVFNNMMSEGNIAPDDTTLSIALSAIAQLGRHDEGVVVHTYITENRLKLDGKLGVSLIDMYAKSGSIDTAMHVFNSITGKSVHHWNAIIGGLAIHGFGKQAFDMFIEMQRLNLKPDAITFVNVLNACAHSGLVKEGIMCFEIMRRVQNVEPEVQHFGCLVDMFARAGQIKQATTILEEMPVEPNNVLWRTLLSACNNLEDSIETSPMVKQAIKMDSYDSSTYVLLSNIYARFGMWDRVRRVRGMMKEQKIKKVPGVSWIELDGTFHEFYVGDGTHPQVAEIYSVLDNCFSIDSQVKSLGLQSKLEPVLSSIGSNI</sequence>
<dbReference type="FunFam" id="1.25.40.10:FF:000277">
    <property type="entry name" value="Pentatricopeptide repeat-containing protein, mitochondrial"/>
    <property type="match status" value="1"/>
</dbReference>